<organism evidence="1 2">
    <name type="scientific">Pythium oligandrum</name>
    <name type="common">Mycoparasitic fungus</name>
    <dbReference type="NCBI Taxonomy" id="41045"/>
    <lineage>
        <taxon>Eukaryota</taxon>
        <taxon>Sar</taxon>
        <taxon>Stramenopiles</taxon>
        <taxon>Oomycota</taxon>
        <taxon>Peronosporomycetes</taxon>
        <taxon>Pythiales</taxon>
        <taxon>Pythiaceae</taxon>
        <taxon>Pythium</taxon>
    </lineage>
</organism>
<dbReference type="CDD" id="cd00065">
    <property type="entry name" value="FYVE_like_SF"/>
    <property type="match status" value="1"/>
</dbReference>
<reference evidence="1" key="1">
    <citation type="submission" date="2019-03" db="EMBL/GenBank/DDBJ databases">
        <title>Long read genome sequence of the mycoparasitic Pythium oligandrum ATCC 38472 isolated from sugarbeet rhizosphere.</title>
        <authorList>
            <person name="Gaulin E."/>
        </authorList>
    </citation>
    <scope>NUCLEOTIDE SEQUENCE</scope>
    <source>
        <strain evidence="1">ATCC 38472_TT</strain>
    </source>
</reference>
<dbReference type="InterPro" id="IPR052727">
    <property type="entry name" value="Rab4/Rab5_effector"/>
</dbReference>
<dbReference type="Proteomes" id="UP000794436">
    <property type="component" value="Unassembled WGS sequence"/>
</dbReference>
<sequence>MAQEDGDQKRAVLELSPAEERAVHDEVWDVIYHTLECEDAFNRNGASVDRKTWKQVRANDNLRVYKHRKQPTQNSFESSRETFSTDCIAAPELLSPQDVNISSGQWRMSLFSNISGSSGTSESSVGEDPTAPELLCVGYVEGDVNDLTYGAYDGDDVAWRIRSTYLRDKLADARFLARIETPTDEEPFRFLGVKWFAIEYPPVVGSFIAKRDTLVIEATGTAVDQRGMPYSYYALQDFKHPILPEKTAPNVVRIHSSFCFISRQVTPERIAVYARGRMDVGGDLMKSVGLAIASISIASTANAVETSYNKKLVWLMAQQETQRRLTLASPIPGPVPACDSCLKPGGGILARGLTNCQVCGHIFCSKCSVTKKLVVDVTEGSLRPLTFCFGCVLEAKQLSPVQVARATLVKNP</sequence>
<evidence type="ECO:0008006" key="3">
    <source>
        <dbReference type="Google" id="ProtNLM"/>
    </source>
</evidence>
<dbReference type="PANTHER" id="PTHR13510">
    <property type="entry name" value="FYVE-FINGER-CONTAINING RAB5 EFFECTOR PROTEIN RABENOSYN-5-RELATED"/>
    <property type="match status" value="1"/>
</dbReference>
<dbReference type="PANTHER" id="PTHR13510:SF44">
    <property type="entry name" value="RABENOSYN-5"/>
    <property type="match status" value="1"/>
</dbReference>
<gene>
    <name evidence="1" type="ORF">Poli38472_012593</name>
</gene>
<proteinExistence type="predicted"/>
<dbReference type="EMBL" id="SPLM01000076">
    <property type="protein sequence ID" value="TMW61402.1"/>
    <property type="molecule type" value="Genomic_DNA"/>
</dbReference>
<dbReference type="OrthoDB" id="105025at2759"/>
<evidence type="ECO:0000313" key="1">
    <source>
        <dbReference type="EMBL" id="TMW61402.1"/>
    </source>
</evidence>
<comment type="caution">
    <text evidence="1">The sequence shown here is derived from an EMBL/GenBank/DDBJ whole genome shotgun (WGS) entry which is preliminary data.</text>
</comment>
<dbReference type="InterPro" id="IPR011011">
    <property type="entry name" value="Znf_FYVE_PHD"/>
</dbReference>
<name>A0A8K1CDQ8_PYTOL</name>
<dbReference type="InterPro" id="IPR013083">
    <property type="entry name" value="Znf_RING/FYVE/PHD"/>
</dbReference>
<dbReference type="AlphaFoldDB" id="A0A8K1CDQ8"/>
<keyword evidence="2" id="KW-1185">Reference proteome</keyword>
<evidence type="ECO:0000313" key="2">
    <source>
        <dbReference type="Proteomes" id="UP000794436"/>
    </source>
</evidence>
<accession>A0A8K1CDQ8</accession>
<dbReference type="Gene3D" id="3.30.40.10">
    <property type="entry name" value="Zinc/RING finger domain, C3HC4 (zinc finger)"/>
    <property type="match status" value="1"/>
</dbReference>
<dbReference type="SUPFAM" id="SSF57903">
    <property type="entry name" value="FYVE/PHD zinc finger"/>
    <property type="match status" value="1"/>
</dbReference>
<protein>
    <recommendedName>
        <fullName evidence="3">FYVE-type domain-containing protein</fullName>
    </recommendedName>
</protein>